<dbReference type="PROSITE" id="PS51352">
    <property type="entry name" value="THIOREDOXIN_2"/>
    <property type="match status" value="1"/>
</dbReference>
<dbReference type="InterPro" id="IPR012336">
    <property type="entry name" value="Thioredoxin-like_fold"/>
</dbReference>
<dbReference type="PANTHER" id="PTHR13887:SF55">
    <property type="entry name" value="SLR0313 PROTEIN"/>
    <property type="match status" value="1"/>
</dbReference>
<reference evidence="4 5" key="1">
    <citation type="submission" date="2021-01" db="EMBL/GenBank/DDBJ databases">
        <title>Whole genome shotgun sequence of Catellatospora bangladeshensis NBRC 107357.</title>
        <authorList>
            <person name="Komaki H."/>
            <person name="Tamura T."/>
        </authorList>
    </citation>
    <scope>NUCLEOTIDE SEQUENCE [LARGE SCALE GENOMIC DNA]</scope>
    <source>
        <strain evidence="4 5">NBRC 107357</strain>
    </source>
</reference>
<evidence type="ECO:0000256" key="2">
    <source>
        <dbReference type="SAM" id="Phobius"/>
    </source>
</evidence>
<evidence type="ECO:0000256" key="1">
    <source>
        <dbReference type="ARBA" id="ARBA00005791"/>
    </source>
</evidence>
<evidence type="ECO:0000313" key="5">
    <source>
        <dbReference type="Proteomes" id="UP000601223"/>
    </source>
</evidence>
<name>A0A8J3NI78_9ACTN</name>
<evidence type="ECO:0000259" key="3">
    <source>
        <dbReference type="PROSITE" id="PS51352"/>
    </source>
</evidence>
<proteinExistence type="inferred from homology"/>
<dbReference type="EMBL" id="BONF01000010">
    <property type="protein sequence ID" value="GIF80563.1"/>
    <property type="molecule type" value="Genomic_DNA"/>
</dbReference>
<sequence length="213" mass="22669">MSTNLKFTIGVVVAVLAVVVGAVIFASNSGPRAAGGPANLVRPESHRLGTAADGKVTVVEFLDFECPACGAAYPGVEKLRAEYAGKITYVVRHFPLEMHPNAQTASLAAQAAGNQGRFEQMYRKLYDNQQTWGNQPNQAPTFEGYAQELGLDMTRFRADLAAPETAQAVETDRQDGIAAGVTGTPTFFVNGKQFEQTPTYDNLKAAIDAALAG</sequence>
<dbReference type="Proteomes" id="UP000601223">
    <property type="component" value="Unassembled WGS sequence"/>
</dbReference>
<dbReference type="InterPro" id="IPR036249">
    <property type="entry name" value="Thioredoxin-like_sf"/>
</dbReference>
<dbReference type="InterPro" id="IPR013766">
    <property type="entry name" value="Thioredoxin_domain"/>
</dbReference>
<gene>
    <name evidence="4" type="ORF">Cba03nite_19120</name>
</gene>
<organism evidence="4 5">
    <name type="scientific">Catellatospora bangladeshensis</name>
    <dbReference type="NCBI Taxonomy" id="310355"/>
    <lineage>
        <taxon>Bacteria</taxon>
        <taxon>Bacillati</taxon>
        <taxon>Actinomycetota</taxon>
        <taxon>Actinomycetes</taxon>
        <taxon>Micromonosporales</taxon>
        <taxon>Micromonosporaceae</taxon>
        <taxon>Catellatospora</taxon>
    </lineage>
</organism>
<keyword evidence="2" id="KW-0812">Transmembrane</keyword>
<dbReference type="Gene3D" id="3.40.30.10">
    <property type="entry name" value="Glutaredoxin"/>
    <property type="match status" value="1"/>
</dbReference>
<comment type="similarity">
    <text evidence="1">Belongs to the thioredoxin family. DsbA subfamily.</text>
</comment>
<dbReference type="SUPFAM" id="SSF52833">
    <property type="entry name" value="Thioredoxin-like"/>
    <property type="match status" value="1"/>
</dbReference>
<dbReference type="Pfam" id="PF13462">
    <property type="entry name" value="Thioredoxin_4"/>
    <property type="match status" value="1"/>
</dbReference>
<dbReference type="RefSeq" id="WP_203744321.1">
    <property type="nucleotide sequence ID" value="NZ_BONF01000010.1"/>
</dbReference>
<keyword evidence="5" id="KW-1185">Reference proteome</keyword>
<evidence type="ECO:0000313" key="4">
    <source>
        <dbReference type="EMBL" id="GIF80563.1"/>
    </source>
</evidence>
<dbReference type="AlphaFoldDB" id="A0A8J3NI78"/>
<protein>
    <recommendedName>
        <fullName evidence="3">Thioredoxin domain-containing protein</fullName>
    </recommendedName>
</protein>
<accession>A0A8J3NI78</accession>
<feature type="domain" description="Thioredoxin" evidence="3">
    <location>
        <begin position="18"/>
        <end position="212"/>
    </location>
</feature>
<keyword evidence="2" id="KW-0472">Membrane</keyword>
<comment type="caution">
    <text evidence="4">The sequence shown here is derived from an EMBL/GenBank/DDBJ whole genome shotgun (WGS) entry which is preliminary data.</text>
</comment>
<feature type="transmembrane region" description="Helical" evidence="2">
    <location>
        <begin position="7"/>
        <end position="26"/>
    </location>
</feature>
<keyword evidence="2" id="KW-1133">Transmembrane helix</keyword>
<dbReference type="PANTHER" id="PTHR13887">
    <property type="entry name" value="GLUTATHIONE S-TRANSFERASE KAPPA"/>
    <property type="match status" value="1"/>
</dbReference>